<keyword evidence="1" id="KW-1133">Transmembrane helix</keyword>
<sequence length="149" mass="16926">MAWPSYRWRMEALRMWTAIVKWITGDLVGQLTKAYEAKLKASNETERIIADVAIKDLERQIADRQAAKEIRLSTSGFWEMRLITFLIAGSFTLHLILVSFDTCFSLGWKIPRYPAPFDEWQGTILLSFFGVQVVGQGISAIAGAIRGRK</sequence>
<evidence type="ECO:0000313" key="2">
    <source>
        <dbReference type="EMBL" id="ABS14200.1"/>
    </source>
</evidence>
<keyword evidence="1" id="KW-0472">Membrane</keyword>
<gene>
    <name evidence="2" type="ordered locus">Oant_1483</name>
</gene>
<dbReference type="EMBL" id="CP000758">
    <property type="protein sequence ID" value="ABS14200.1"/>
    <property type="molecule type" value="Genomic_DNA"/>
</dbReference>
<dbReference type="eggNOG" id="ENOG5033B36">
    <property type="taxonomic scope" value="Bacteria"/>
</dbReference>
<protein>
    <recommendedName>
        <fullName evidence="4">Holin of 3TMs, for gene-transfer release</fullName>
    </recommendedName>
</protein>
<organism evidence="2 3">
    <name type="scientific">Brucella anthropi (strain ATCC 49188 / DSM 6882 / CCUG 24695 / JCM 21032 / LMG 3331 / NBRC 15819 / NCTC 12168 / Alc 37)</name>
    <name type="common">Ochrobactrum anthropi</name>
    <dbReference type="NCBI Taxonomy" id="439375"/>
    <lineage>
        <taxon>Bacteria</taxon>
        <taxon>Pseudomonadati</taxon>
        <taxon>Pseudomonadota</taxon>
        <taxon>Alphaproteobacteria</taxon>
        <taxon>Hyphomicrobiales</taxon>
        <taxon>Brucellaceae</taxon>
        <taxon>Brucella/Ochrobactrum group</taxon>
        <taxon>Brucella</taxon>
    </lineage>
</organism>
<keyword evidence="3" id="KW-1185">Reference proteome</keyword>
<name>A6WYZ6_BRUA4</name>
<reference evidence="2 3" key="1">
    <citation type="journal article" date="2011" name="J. Bacteriol.">
        <title>Genome of Ochrobactrum anthropi ATCC 49188 T, a versatile opportunistic pathogen and symbiont of several eukaryotic hosts.</title>
        <authorList>
            <person name="Chain P.S."/>
            <person name="Lang D.M."/>
            <person name="Comerci D.J."/>
            <person name="Malfatti S.A."/>
            <person name="Vergez L.M."/>
            <person name="Shin M."/>
            <person name="Ugalde R.A."/>
            <person name="Garcia E."/>
            <person name="Tolmasky M.E."/>
        </authorList>
    </citation>
    <scope>NUCLEOTIDE SEQUENCE [LARGE SCALE GENOMIC DNA]</scope>
    <source>
        <strain evidence="3">ATCC 49188 / DSM 6882 / CCUG 24695 / JCM 21032 / LMG 3331 / NBRC 15819 / NCTC 12168 / Alc 37</strain>
    </source>
</reference>
<feature type="transmembrane region" description="Helical" evidence="1">
    <location>
        <begin position="82"/>
        <end position="100"/>
    </location>
</feature>
<feature type="transmembrane region" description="Helical" evidence="1">
    <location>
        <begin position="120"/>
        <end position="145"/>
    </location>
</feature>
<dbReference type="KEGG" id="oan:Oant_1483"/>
<evidence type="ECO:0008006" key="4">
    <source>
        <dbReference type="Google" id="ProtNLM"/>
    </source>
</evidence>
<dbReference type="AlphaFoldDB" id="A6WYZ6"/>
<dbReference type="HOGENOM" id="CLU_1874056_0_0_5"/>
<accession>A6WYZ6</accession>
<dbReference type="STRING" id="439375.Oant_1483"/>
<proteinExistence type="predicted"/>
<evidence type="ECO:0000313" key="3">
    <source>
        <dbReference type="Proteomes" id="UP000002301"/>
    </source>
</evidence>
<evidence type="ECO:0000256" key="1">
    <source>
        <dbReference type="SAM" id="Phobius"/>
    </source>
</evidence>
<dbReference type="Proteomes" id="UP000002301">
    <property type="component" value="Chromosome 1"/>
</dbReference>
<keyword evidence="1" id="KW-0812">Transmembrane</keyword>